<dbReference type="InterPro" id="IPR015854">
    <property type="entry name" value="ABC_transpr_LolD-like"/>
</dbReference>
<feature type="domain" description="ABC transporter" evidence="5">
    <location>
        <begin position="7"/>
        <end position="229"/>
    </location>
</feature>
<name>A0A841HTG4_9GAMM</name>
<accession>A0A841HTG4</accession>
<dbReference type="InterPro" id="IPR003593">
    <property type="entry name" value="AAA+_ATPase"/>
</dbReference>
<dbReference type="EMBL" id="JACHHZ010000005">
    <property type="protein sequence ID" value="MBB6095282.1"/>
    <property type="molecule type" value="Genomic_DNA"/>
</dbReference>
<evidence type="ECO:0000313" key="7">
    <source>
        <dbReference type="Proteomes" id="UP000588068"/>
    </source>
</evidence>
<sequence length="229" mass="24780">MAEESLVRIRGLAKDYKRGAETVHVLHALDLDIPKGDFLALMGPSGSGKSTLLNLIGGLDRPTSGTLEIAGQRTDTLSDAQLGRWRANHVGFVFQMYNLLPVLSAQRNVELPLLLTKLSAAERRKRAGAALSLVGLAERAGHKPRELSGGQEQRVGIARAIVSDPTILLCDEPTGDLDRKSGDEILDLLQALNQQQGKTIIMVTHDPHAAARAKRTLHLEKGQLIREAA</sequence>
<proteinExistence type="inferred from homology"/>
<dbReference type="AlphaFoldDB" id="A0A841HTG4"/>
<dbReference type="SMART" id="SM00382">
    <property type="entry name" value="AAA"/>
    <property type="match status" value="1"/>
</dbReference>
<reference evidence="6 7" key="1">
    <citation type="submission" date="2020-08" db="EMBL/GenBank/DDBJ databases">
        <title>Genomic Encyclopedia of Type Strains, Phase IV (KMG-IV): sequencing the most valuable type-strain genomes for metagenomic binning, comparative biology and taxonomic classification.</title>
        <authorList>
            <person name="Goeker M."/>
        </authorList>
    </citation>
    <scope>NUCLEOTIDE SEQUENCE [LARGE SCALE GENOMIC DNA]</scope>
    <source>
        <strain evidence="6 7">DSM 26723</strain>
    </source>
</reference>
<keyword evidence="3 6" id="KW-0067">ATP-binding</keyword>
<comment type="similarity">
    <text evidence="4">Belongs to the ABC transporter superfamily. Macrolide exporter (TC 3.A.1.122) family.</text>
</comment>
<gene>
    <name evidence="6" type="ORF">HNQ60_004172</name>
</gene>
<dbReference type="GO" id="GO:0022857">
    <property type="term" value="F:transmembrane transporter activity"/>
    <property type="evidence" value="ECO:0007669"/>
    <property type="project" value="UniProtKB-ARBA"/>
</dbReference>
<dbReference type="InterPro" id="IPR027417">
    <property type="entry name" value="P-loop_NTPase"/>
</dbReference>
<keyword evidence="2" id="KW-0547">Nucleotide-binding</keyword>
<protein>
    <submittedName>
        <fullName evidence="6">Putative ABC transport system ATP-binding protein</fullName>
    </submittedName>
</protein>
<comment type="caution">
    <text evidence="6">The sequence shown here is derived from an EMBL/GenBank/DDBJ whole genome shotgun (WGS) entry which is preliminary data.</text>
</comment>
<dbReference type="GO" id="GO:0005524">
    <property type="term" value="F:ATP binding"/>
    <property type="evidence" value="ECO:0007669"/>
    <property type="project" value="UniProtKB-KW"/>
</dbReference>
<dbReference type="FunFam" id="3.40.50.300:FF:000032">
    <property type="entry name" value="Export ABC transporter ATP-binding protein"/>
    <property type="match status" value="1"/>
</dbReference>
<dbReference type="Pfam" id="PF00005">
    <property type="entry name" value="ABC_tran"/>
    <property type="match status" value="1"/>
</dbReference>
<dbReference type="GO" id="GO:0016887">
    <property type="term" value="F:ATP hydrolysis activity"/>
    <property type="evidence" value="ECO:0007669"/>
    <property type="project" value="InterPro"/>
</dbReference>
<dbReference type="CDD" id="cd03255">
    <property type="entry name" value="ABC_MJ0796_LolCDE_FtsE"/>
    <property type="match status" value="1"/>
</dbReference>
<evidence type="ECO:0000259" key="5">
    <source>
        <dbReference type="PROSITE" id="PS50893"/>
    </source>
</evidence>
<evidence type="ECO:0000256" key="1">
    <source>
        <dbReference type="ARBA" id="ARBA00022448"/>
    </source>
</evidence>
<evidence type="ECO:0000256" key="4">
    <source>
        <dbReference type="ARBA" id="ARBA00038388"/>
    </source>
</evidence>
<dbReference type="Gene3D" id="3.40.50.300">
    <property type="entry name" value="P-loop containing nucleotide triphosphate hydrolases"/>
    <property type="match status" value="1"/>
</dbReference>
<dbReference type="InterPro" id="IPR003439">
    <property type="entry name" value="ABC_transporter-like_ATP-bd"/>
</dbReference>
<dbReference type="PROSITE" id="PS50893">
    <property type="entry name" value="ABC_TRANSPORTER_2"/>
    <property type="match status" value="1"/>
</dbReference>
<dbReference type="Proteomes" id="UP000588068">
    <property type="component" value="Unassembled WGS sequence"/>
</dbReference>
<evidence type="ECO:0000256" key="3">
    <source>
        <dbReference type="ARBA" id="ARBA00022840"/>
    </source>
</evidence>
<organism evidence="6 7">
    <name type="scientific">Povalibacter uvarum</name>
    <dbReference type="NCBI Taxonomy" id="732238"/>
    <lineage>
        <taxon>Bacteria</taxon>
        <taxon>Pseudomonadati</taxon>
        <taxon>Pseudomonadota</taxon>
        <taxon>Gammaproteobacteria</taxon>
        <taxon>Steroidobacterales</taxon>
        <taxon>Steroidobacteraceae</taxon>
        <taxon>Povalibacter</taxon>
    </lineage>
</organism>
<dbReference type="PANTHER" id="PTHR24220:SF452">
    <property type="entry name" value="ABC TRANSPORTER ATP-BINDING PROTEIN"/>
    <property type="match status" value="1"/>
</dbReference>
<dbReference type="RefSeq" id="WP_184334676.1">
    <property type="nucleotide sequence ID" value="NZ_JACHHZ010000005.1"/>
</dbReference>
<keyword evidence="7" id="KW-1185">Reference proteome</keyword>
<dbReference type="SUPFAM" id="SSF52540">
    <property type="entry name" value="P-loop containing nucleoside triphosphate hydrolases"/>
    <property type="match status" value="1"/>
</dbReference>
<dbReference type="GO" id="GO:1902495">
    <property type="term" value="C:transmembrane transporter complex"/>
    <property type="evidence" value="ECO:0007669"/>
    <property type="project" value="UniProtKB-ARBA"/>
</dbReference>
<dbReference type="InterPro" id="IPR017911">
    <property type="entry name" value="MacB-like_ATP-bd"/>
</dbReference>
<dbReference type="GO" id="GO:0005886">
    <property type="term" value="C:plasma membrane"/>
    <property type="evidence" value="ECO:0007669"/>
    <property type="project" value="TreeGrafter"/>
</dbReference>
<evidence type="ECO:0000256" key="2">
    <source>
        <dbReference type="ARBA" id="ARBA00022741"/>
    </source>
</evidence>
<keyword evidence="1" id="KW-0813">Transport</keyword>
<evidence type="ECO:0000313" key="6">
    <source>
        <dbReference type="EMBL" id="MBB6095282.1"/>
    </source>
</evidence>
<dbReference type="PANTHER" id="PTHR24220">
    <property type="entry name" value="IMPORT ATP-BINDING PROTEIN"/>
    <property type="match status" value="1"/>
</dbReference>